<dbReference type="InterPro" id="IPR027417">
    <property type="entry name" value="P-loop_NTPase"/>
</dbReference>
<dbReference type="GO" id="GO:0005829">
    <property type="term" value="C:cytosol"/>
    <property type="evidence" value="ECO:0007669"/>
    <property type="project" value="TreeGrafter"/>
</dbReference>
<evidence type="ECO:0000259" key="11">
    <source>
        <dbReference type="PROSITE" id="PS51706"/>
    </source>
</evidence>
<dbReference type="NCBIfam" id="TIGR00231">
    <property type="entry name" value="small_GTP"/>
    <property type="match status" value="1"/>
</dbReference>
<dbReference type="InterPro" id="IPR006073">
    <property type="entry name" value="GTP-bd"/>
</dbReference>
<dbReference type="HAMAP" id="MF_00321">
    <property type="entry name" value="GTPase_EngB"/>
    <property type="match status" value="1"/>
</dbReference>
<keyword evidence="4" id="KW-0479">Metal-binding</keyword>
<dbReference type="PROSITE" id="PS51706">
    <property type="entry name" value="G_ENGB"/>
    <property type="match status" value="1"/>
</dbReference>
<dbReference type="SUPFAM" id="SSF52540">
    <property type="entry name" value="P-loop containing nucleoside triphosphate hydrolases"/>
    <property type="match status" value="1"/>
</dbReference>
<dbReference type="GO" id="GO:0005525">
    <property type="term" value="F:GTP binding"/>
    <property type="evidence" value="ECO:0007669"/>
    <property type="project" value="UniProtKB-UniRule"/>
</dbReference>
<name>A0A6N2SEW8_9FIRM</name>
<evidence type="ECO:0000256" key="3">
    <source>
        <dbReference type="ARBA" id="ARBA00022618"/>
    </source>
</evidence>
<gene>
    <name evidence="10 12" type="primary">engB</name>
    <name evidence="12" type="ORF">AULFYP135_00898</name>
</gene>
<evidence type="ECO:0000256" key="4">
    <source>
        <dbReference type="ARBA" id="ARBA00022723"/>
    </source>
</evidence>
<dbReference type="NCBIfam" id="TIGR03598">
    <property type="entry name" value="GTPase_YsxC"/>
    <property type="match status" value="1"/>
</dbReference>
<evidence type="ECO:0000256" key="6">
    <source>
        <dbReference type="ARBA" id="ARBA00022842"/>
    </source>
</evidence>
<comment type="similarity">
    <text evidence="2 10">Belongs to the TRAFAC class TrmE-Era-EngA-EngB-Septin-like GTPase superfamily. EngB GTPase family.</text>
</comment>
<keyword evidence="5 10" id="KW-0547">Nucleotide-binding</keyword>
<evidence type="ECO:0000256" key="5">
    <source>
        <dbReference type="ARBA" id="ARBA00022741"/>
    </source>
</evidence>
<organism evidence="12">
    <name type="scientific">uncultured Anaerotruncus sp</name>
    <dbReference type="NCBI Taxonomy" id="905011"/>
    <lineage>
        <taxon>Bacteria</taxon>
        <taxon>Bacillati</taxon>
        <taxon>Bacillota</taxon>
        <taxon>Clostridia</taxon>
        <taxon>Eubacteriales</taxon>
        <taxon>Oscillospiraceae</taxon>
        <taxon>Anaerotruncus</taxon>
        <taxon>environmental samples</taxon>
    </lineage>
</organism>
<keyword evidence="3 10" id="KW-0132">Cell division</keyword>
<evidence type="ECO:0000256" key="9">
    <source>
        <dbReference type="ARBA" id="ARBA00023306"/>
    </source>
</evidence>
<reference evidence="12" key="1">
    <citation type="submission" date="2019-11" db="EMBL/GenBank/DDBJ databases">
        <authorList>
            <person name="Feng L."/>
        </authorList>
    </citation>
    <scope>NUCLEOTIDE SEQUENCE</scope>
    <source>
        <strain evidence="12">AundefinedLFYP135</strain>
    </source>
</reference>
<dbReference type="EMBL" id="CACRSL010000003">
    <property type="protein sequence ID" value="VYS91524.1"/>
    <property type="molecule type" value="Genomic_DNA"/>
</dbReference>
<dbReference type="Pfam" id="PF01926">
    <property type="entry name" value="MMR_HSR1"/>
    <property type="match status" value="1"/>
</dbReference>
<keyword evidence="8 10" id="KW-0717">Septation</keyword>
<protein>
    <recommendedName>
        <fullName evidence="10">Probable GTP-binding protein EngB</fullName>
    </recommendedName>
</protein>
<keyword evidence="7 10" id="KW-0342">GTP-binding</keyword>
<keyword evidence="6" id="KW-0460">Magnesium</keyword>
<dbReference type="InterPro" id="IPR030393">
    <property type="entry name" value="G_ENGB_dom"/>
</dbReference>
<comment type="cofactor">
    <cofactor evidence="1">
        <name>Mg(2+)</name>
        <dbReference type="ChEBI" id="CHEBI:18420"/>
    </cofactor>
</comment>
<dbReference type="FunFam" id="3.40.50.300:FF:000098">
    <property type="entry name" value="Probable GTP-binding protein EngB"/>
    <property type="match status" value="1"/>
</dbReference>
<comment type="function">
    <text evidence="10">Necessary for normal cell division and for the maintenance of normal septation.</text>
</comment>
<proteinExistence type="inferred from homology"/>
<feature type="domain" description="EngB-type G" evidence="11">
    <location>
        <begin position="22"/>
        <end position="194"/>
    </location>
</feature>
<dbReference type="CDD" id="cd01876">
    <property type="entry name" value="YihA_EngB"/>
    <property type="match status" value="1"/>
</dbReference>
<evidence type="ECO:0000256" key="2">
    <source>
        <dbReference type="ARBA" id="ARBA00009638"/>
    </source>
</evidence>
<dbReference type="InterPro" id="IPR019987">
    <property type="entry name" value="GTP-bd_ribosome_bio_YsxC"/>
</dbReference>
<dbReference type="AlphaFoldDB" id="A0A6N2SEW8"/>
<accession>A0A6N2SEW8</accession>
<dbReference type="Gene3D" id="3.40.50.300">
    <property type="entry name" value="P-loop containing nucleotide triphosphate hydrolases"/>
    <property type="match status" value="1"/>
</dbReference>
<dbReference type="PANTHER" id="PTHR11649:SF13">
    <property type="entry name" value="ENGB-TYPE G DOMAIN-CONTAINING PROTEIN"/>
    <property type="match status" value="1"/>
</dbReference>
<evidence type="ECO:0000256" key="8">
    <source>
        <dbReference type="ARBA" id="ARBA00023210"/>
    </source>
</evidence>
<evidence type="ECO:0000313" key="12">
    <source>
        <dbReference type="EMBL" id="VYS91524.1"/>
    </source>
</evidence>
<keyword evidence="9 10" id="KW-0131">Cell cycle</keyword>
<dbReference type="GO" id="GO:0000917">
    <property type="term" value="P:division septum assembly"/>
    <property type="evidence" value="ECO:0007669"/>
    <property type="project" value="UniProtKB-KW"/>
</dbReference>
<dbReference type="InterPro" id="IPR005225">
    <property type="entry name" value="Small_GTP-bd"/>
</dbReference>
<evidence type="ECO:0000256" key="10">
    <source>
        <dbReference type="HAMAP-Rule" id="MF_00321"/>
    </source>
</evidence>
<sequence length="205" mass="23342">MNFHNIAFESSYGRFDQLPPSDVAEIAFAGRSNVGKSSMINKIFNRKQLARVSAMPGKTVTINFFRLENVRFADLPGYGYAKVAKSEKQRWAQLIEGYFNDGRNIQLVFQLVDMRHPPTADDLQMIDYLIEHEFPFVVVLTKRDKLSKKQQADRLAALQQEIPYADQITMIPFSAETGEGVEEIRSIIEEIAAQDPGEEEEPPQE</sequence>
<dbReference type="PANTHER" id="PTHR11649">
    <property type="entry name" value="MSS1/TRME-RELATED GTP-BINDING PROTEIN"/>
    <property type="match status" value="1"/>
</dbReference>
<evidence type="ECO:0000256" key="7">
    <source>
        <dbReference type="ARBA" id="ARBA00023134"/>
    </source>
</evidence>
<evidence type="ECO:0000256" key="1">
    <source>
        <dbReference type="ARBA" id="ARBA00001946"/>
    </source>
</evidence>
<dbReference type="GO" id="GO:0046872">
    <property type="term" value="F:metal ion binding"/>
    <property type="evidence" value="ECO:0007669"/>
    <property type="project" value="UniProtKB-KW"/>
</dbReference>